<evidence type="ECO:0000256" key="3">
    <source>
        <dbReference type="PROSITE-ProRule" id="PRU00182"/>
    </source>
</evidence>
<dbReference type="InterPro" id="IPR006145">
    <property type="entry name" value="PsdUridine_synth_RsuA/RluA"/>
</dbReference>
<dbReference type="AlphaFoldDB" id="A0A1S8MYL3"/>
<accession>A0A1S8MYL3</accession>
<dbReference type="GO" id="GO:0000455">
    <property type="term" value="P:enzyme-directed rRNA pseudouridine synthesis"/>
    <property type="evidence" value="ECO:0007669"/>
    <property type="project" value="UniProtKB-ARBA"/>
</dbReference>
<dbReference type="InterPro" id="IPR020103">
    <property type="entry name" value="PsdUridine_synth_cat_dom_sf"/>
</dbReference>
<dbReference type="PROSITE" id="PS01149">
    <property type="entry name" value="PSI_RSU"/>
    <property type="match status" value="1"/>
</dbReference>
<comment type="caution">
    <text evidence="6">The sequence shown here is derived from an EMBL/GenBank/DDBJ whole genome shotgun (WGS) entry which is preliminary data.</text>
</comment>
<dbReference type="InterPro" id="IPR042092">
    <property type="entry name" value="PsdUridine_s_RsuA/RluB/E/F_cat"/>
</dbReference>
<proteinExistence type="inferred from homology"/>
<evidence type="ECO:0000256" key="2">
    <source>
        <dbReference type="ARBA" id="ARBA00023235"/>
    </source>
</evidence>
<dbReference type="PANTHER" id="PTHR47683">
    <property type="entry name" value="PSEUDOURIDINE SYNTHASE FAMILY PROTEIN-RELATED"/>
    <property type="match status" value="1"/>
</dbReference>
<dbReference type="InterPro" id="IPR050343">
    <property type="entry name" value="RsuA_PseudoU_synthase"/>
</dbReference>
<evidence type="ECO:0000256" key="4">
    <source>
        <dbReference type="RuleBase" id="RU003887"/>
    </source>
</evidence>
<evidence type="ECO:0000259" key="5">
    <source>
        <dbReference type="SMART" id="SM00363"/>
    </source>
</evidence>
<evidence type="ECO:0000313" key="6">
    <source>
        <dbReference type="EMBL" id="OOM09309.1"/>
    </source>
</evidence>
<dbReference type="RefSeq" id="WP_077866627.1">
    <property type="nucleotide sequence ID" value="NZ_LZYZ01000007.1"/>
</dbReference>
<dbReference type="Gene3D" id="3.30.70.1560">
    <property type="entry name" value="Alpha-L RNA-binding motif"/>
    <property type="match status" value="2"/>
</dbReference>
<feature type="domain" description="RNA-binding S4" evidence="5">
    <location>
        <begin position="1"/>
        <end position="67"/>
    </location>
</feature>
<dbReference type="EMBL" id="LZYZ01000007">
    <property type="protein sequence ID" value="OOM09309.1"/>
    <property type="molecule type" value="Genomic_DNA"/>
</dbReference>
<dbReference type="EC" id="5.4.99.-" evidence="4"/>
<dbReference type="Gene3D" id="3.10.290.10">
    <property type="entry name" value="RNA-binding S4 domain"/>
    <property type="match status" value="1"/>
</dbReference>
<dbReference type="InterPro" id="IPR020094">
    <property type="entry name" value="TruA/RsuA/RluB/E/F_N"/>
</dbReference>
<evidence type="ECO:0000313" key="7">
    <source>
        <dbReference type="Proteomes" id="UP000191154"/>
    </source>
</evidence>
<dbReference type="PANTHER" id="PTHR47683:SF2">
    <property type="entry name" value="RNA-BINDING S4 DOMAIN-CONTAINING PROTEIN"/>
    <property type="match status" value="1"/>
</dbReference>
<organism evidence="6 7">
    <name type="scientific">Clostridium saccharobutylicum</name>
    <dbReference type="NCBI Taxonomy" id="169679"/>
    <lineage>
        <taxon>Bacteria</taxon>
        <taxon>Bacillati</taxon>
        <taxon>Bacillota</taxon>
        <taxon>Clostridia</taxon>
        <taxon>Eubacteriales</taxon>
        <taxon>Clostridiaceae</taxon>
        <taxon>Clostridium</taxon>
    </lineage>
</organism>
<keyword evidence="3" id="KW-0694">RNA-binding</keyword>
<dbReference type="SUPFAM" id="SSF55120">
    <property type="entry name" value="Pseudouridine synthase"/>
    <property type="match status" value="1"/>
</dbReference>
<keyword evidence="2 4" id="KW-0413">Isomerase</keyword>
<dbReference type="PROSITE" id="PS50889">
    <property type="entry name" value="S4"/>
    <property type="match status" value="1"/>
</dbReference>
<sequence>MRINKLFSNLGICSRKETNKLIQEGRVKVNGKQGVLGQWVEEDDEILLDGNKIFTNKKVYIALNKPIGIVCTAEKDVSDNIIKFLNYPQYIFPVGRLDKESQGLIIMTNDGQLANEILEAENNHEKEYIVTVDKKFEDDFLEKMSQGIEIPGVQSTGIKRVSDTLGIREINGDKEFIVLEEEFKNRKSSVHKLKELKSSNLNEELQSLINQQNTIKLNENKILNKNKVRTKPCKVARISENTFKIILTQGLNKQIRKMTWALGYKVVKLERVRIINISIDGIELGKWRKISEDEINELKKVIQYNDINKSKNNCLRNKNI</sequence>
<reference evidence="6 7" key="1">
    <citation type="submission" date="2016-05" db="EMBL/GenBank/DDBJ databases">
        <title>Microbial solvent formation.</title>
        <authorList>
            <person name="Poehlein A."/>
            <person name="Montoya Solano J.D."/>
            <person name="Flitsch S."/>
            <person name="Krabben P."/>
            <person name="Duerre P."/>
            <person name="Daniel R."/>
        </authorList>
    </citation>
    <scope>NUCLEOTIDE SEQUENCE [LARGE SCALE GENOMIC DNA]</scope>
    <source>
        <strain evidence="6 7">L1-8</strain>
    </source>
</reference>
<dbReference type="Gene3D" id="3.30.70.580">
    <property type="entry name" value="Pseudouridine synthase I, catalytic domain, N-terminal subdomain"/>
    <property type="match status" value="2"/>
</dbReference>
<dbReference type="InterPro" id="IPR000748">
    <property type="entry name" value="PsdUridine_synth_RsuA/RluB/E/F"/>
</dbReference>
<comment type="similarity">
    <text evidence="1 4">Belongs to the pseudouridine synthase RsuA family.</text>
</comment>
<dbReference type="STRING" id="169679.CSACC_28080"/>
<dbReference type="SUPFAM" id="SSF55174">
    <property type="entry name" value="Alpha-L RNA-binding motif"/>
    <property type="match status" value="1"/>
</dbReference>
<gene>
    <name evidence="6" type="primary">rluF</name>
    <name evidence="6" type="ORF">CLOSAC_35900</name>
</gene>
<dbReference type="Proteomes" id="UP000191154">
    <property type="component" value="Unassembled WGS sequence"/>
</dbReference>
<dbReference type="Pfam" id="PF01479">
    <property type="entry name" value="S4"/>
    <property type="match status" value="1"/>
</dbReference>
<evidence type="ECO:0000256" key="1">
    <source>
        <dbReference type="ARBA" id="ARBA00008348"/>
    </source>
</evidence>
<dbReference type="InterPro" id="IPR002942">
    <property type="entry name" value="S4_RNA-bd"/>
</dbReference>
<dbReference type="InterPro" id="IPR036986">
    <property type="entry name" value="S4_RNA-bd_sf"/>
</dbReference>
<dbReference type="GO" id="GO:0120159">
    <property type="term" value="F:rRNA pseudouridine synthase activity"/>
    <property type="evidence" value="ECO:0007669"/>
    <property type="project" value="UniProtKB-ARBA"/>
</dbReference>
<dbReference type="Pfam" id="PF00849">
    <property type="entry name" value="PseudoU_synth_2"/>
    <property type="match status" value="1"/>
</dbReference>
<dbReference type="NCBIfam" id="TIGR00093">
    <property type="entry name" value="pseudouridine synthase"/>
    <property type="match status" value="1"/>
</dbReference>
<dbReference type="GO" id="GO:0003723">
    <property type="term" value="F:RNA binding"/>
    <property type="evidence" value="ECO:0007669"/>
    <property type="project" value="UniProtKB-KW"/>
</dbReference>
<name>A0A1S8MYL3_CLOSA</name>
<dbReference type="InterPro" id="IPR018496">
    <property type="entry name" value="PsdUridine_synth_RsuA/RluB_CS"/>
</dbReference>
<protein>
    <recommendedName>
        <fullName evidence="4">Pseudouridine synthase</fullName>
        <ecNumber evidence="4">5.4.99.-</ecNumber>
    </recommendedName>
</protein>
<dbReference type="SMART" id="SM00363">
    <property type="entry name" value="S4"/>
    <property type="match status" value="1"/>
</dbReference>
<dbReference type="CDD" id="cd00165">
    <property type="entry name" value="S4"/>
    <property type="match status" value="1"/>
</dbReference>